<comment type="subcellular location">
    <subcellularLocation>
        <location evidence="13">Cell membrane</location>
        <topology evidence="13">Single-pass membrane protein</topology>
    </subcellularLocation>
</comment>
<feature type="binding site" evidence="13">
    <location>
        <begin position="126"/>
        <end position="134"/>
    </location>
    <ligand>
        <name>ATP</name>
        <dbReference type="ChEBI" id="CHEBI:30616"/>
    </ligand>
</feature>
<protein>
    <recommendedName>
        <fullName evidence="13">Probable protein kinase UbiB</fullName>
        <ecNumber evidence="13">2.7.-.-</ecNumber>
    </recommendedName>
    <alternativeName>
        <fullName evidence="13">Ubiquinone biosynthesis protein UbiB</fullName>
    </alternativeName>
</protein>
<dbReference type="InterPro" id="IPR000719">
    <property type="entry name" value="Prot_kinase_dom"/>
</dbReference>
<evidence type="ECO:0000256" key="1">
    <source>
        <dbReference type="ARBA" id="ARBA00005020"/>
    </source>
</evidence>
<evidence type="ECO:0000256" key="10">
    <source>
        <dbReference type="ARBA" id="ARBA00022840"/>
    </source>
</evidence>
<name>A0ABW0M5J5_9BURK</name>
<keyword evidence="7 13" id="KW-0812">Transmembrane</keyword>
<dbReference type="InterPro" id="IPR004147">
    <property type="entry name" value="ABC1_dom"/>
</dbReference>
<keyword evidence="10 13" id="KW-0067">ATP-binding</keyword>
<dbReference type="RefSeq" id="WP_378994727.1">
    <property type="nucleotide sequence ID" value="NZ_JBHSMT010000008.1"/>
</dbReference>
<comment type="function">
    <text evidence="13">Is probably a protein kinase regulator of UbiI activity which is involved in aerobic coenzyme Q (ubiquinone) biosynthesis.</text>
</comment>
<feature type="transmembrane region" description="Helical" evidence="13">
    <location>
        <begin position="495"/>
        <end position="517"/>
    </location>
</feature>
<dbReference type="EMBL" id="JBHSMT010000008">
    <property type="protein sequence ID" value="MFC5472855.1"/>
    <property type="molecule type" value="Genomic_DNA"/>
</dbReference>
<evidence type="ECO:0000313" key="16">
    <source>
        <dbReference type="Proteomes" id="UP001596045"/>
    </source>
</evidence>
<dbReference type="Proteomes" id="UP001596045">
    <property type="component" value="Unassembled WGS sequence"/>
</dbReference>
<dbReference type="InterPro" id="IPR050154">
    <property type="entry name" value="UbiB_kinase"/>
</dbReference>
<feature type="active site" description="Proton acceptor" evidence="13">
    <location>
        <position position="283"/>
    </location>
</feature>
<evidence type="ECO:0000256" key="6">
    <source>
        <dbReference type="ARBA" id="ARBA00022688"/>
    </source>
</evidence>
<keyword evidence="5 13" id="KW-0808">Transferase</keyword>
<evidence type="ECO:0000259" key="14">
    <source>
        <dbReference type="PROSITE" id="PS50011"/>
    </source>
</evidence>
<keyword evidence="8 13" id="KW-0547">Nucleotide-binding</keyword>
<evidence type="ECO:0000256" key="11">
    <source>
        <dbReference type="ARBA" id="ARBA00022989"/>
    </source>
</evidence>
<evidence type="ECO:0000256" key="9">
    <source>
        <dbReference type="ARBA" id="ARBA00022777"/>
    </source>
</evidence>
<dbReference type="InterPro" id="IPR045308">
    <property type="entry name" value="UbiB_bact"/>
</dbReference>
<dbReference type="InterPro" id="IPR010232">
    <property type="entry name" value="UbiB"/>
</dbReference>
<keyword evidence="6 13" id="KW-0831">Ubiquinone biosynthesis</keyword>
<feature type="domain" description="Protein kinase" evidence="14">
    <location>
        <begin position="120"/>
        <end position="496"/>
    </location>
</feature>
<accession>A0ABW0M5J5</accession>
<gene>
    <name evidence="13 15" type="primary">ubiB</name>
    <name evidence="15" type="ORF">ACFPM8_02685</name>
</gene>
<keyword evidence="9 13" id="KW-0418">Kinase</keyword>
<dbReference type="PANTHER" id="PTHR10566">
    <property type="entry name" value="CHAPERONE-ACTIVITY OF BC1 COMPLEX CABC1 -RELATED"/>
    <property type="match status" value="1"/>
</dbReference>
<reference evidence="16" key="1">
    <citation type="journal article" date="2019" name="Int. J. Syst. Evol. Microbiol.">
        <title>The Global Catalogue of Microorganisms (GCM) 10K type strain sequencing project: providing services to taxonomists for standard genome sequencing and annotation.</title>
        <authorList>
            <consortium name="The Broad Institute Genomics Platform"/>
            <consortium name="The Broad Institute Genome Sequencing Center for Infectious Disease"/>
            <person name="Wu L."/>
            <person name="Ma J."/>
        </authorList>
    </citation>
    <scope>NUCLEOTIDE SEQUENCE [LARGE SCALE GENOMIC DNA]</scope>
    <source>
        <strain evidence="16">JCM 17066</strain>
    </source>
</reference>
<evidence type="ECO:0000313" key="15">
    <source>
        <dbReference type="EMBL" id="MFC5472855.1"/>
    </source>
</evidence>
<proteinExistence type="inferred from homology"/>
<dbReference type="PROSITE" id="PS50011">
    <property type="entry name" value="PROTEIN_KINASE_DOM"/>
    <property type="match status" value="1"/>
</dbReference>
<dbReference type="CDD" id="cd13972">
    <property type="entry name" value="UbiB"/>
    <property type="match status" value="1"/>
</dbReference>
<keyword evidence="3 13" id="KW-1003">Cell membrane</keyword>
<organism evidence="15 16">
    <name type="scientific">Paraherbaspirillum soli</name>
    <dbReference type="NCBI Taxonomy" id="631222"/>
    <lineage>
        <taxon>Bacteria</taxon>
        <taxon>Pseudomonadati</taxon>
        <taxon>Pseudomonadota</taxon>
        <taxon>Betaproteobacteria</taxon>
        <taxon>Burkholderiales</taxon>
        <taxon>Oxalobacteraceae</taxon>
        <taxon>Paraherbaspirillum</taxon>
    </lineage>
</organism>
<dbReference type="EC" id="2.7.-.-" evidence="13"/>
<comment type="caution">
    <text evidence="15">The sequence shown here is derived from an EMBL/GenBank/DDBJ whole genome shotgun (WGS) entry which is preliminary data.</text>
</comment>
<evidence type="ECO:0000256" key="8">
    <source>
        <dbReference type="ARBA" id="ARBA00022741"/>
    </source>
</evidence>
<keyword evidence="16" id="KW-1185">Reference proteome</keyword>
<dbReference type="HAMAP" id="MF_00414">
    <property type="entry name" value="UbiB"/>
    <property type="match status" value="1"/>
</dbReference>
<sequence>MILKFLRVLKIVRVAVRYGLDEIAMSGFDTPRVAKVINALIFWRDISAPRGERLRKALEELGPIFVKFGQVLSTRRDLLPADMVDELARLQDRVPPFSSELAIAQIERSLKAHPDQLFASFEREPVASASIAQVHFATLRDGREVAVKVLRPGMKKSIDEDVALMHLAADIVATLWAEGRRLKAREVVGEFDKYLHDELDLMREAANGSQLRRNFADSELLLVPEMIWDYCSPSVIVMERMHGIPISQLDRLRDAGVDLEKLSRDGVEIFFTQVFRDGFFHADMHPGNILVSTAPATFGRYIALDFGIVGTLDDFDKDYLSQNFLAFFQRDYKRVAEAHIESGWAPKETRVDELESAVRACCEPIFDRPLKDISFGQVLLRLFQTSRRFNVEVQPQLVLLQKTLLNVEGLGRQLDPELDLWKTAKPHLERWMSEQLGWRGLVQQLKIEAPRYSKLLPQLPRLVHQALSQVVEPQREQQQEMMWRLIAEQRQTNHFLGVIVYFGGGIIGGVLLTLLYLRFGHLSW</sequence>
<comment type="caution">
    <text evidence="13">Lacks conserved residue(s) required for the propagation of feature annotation.</text>
</comment>
<keyword evidence="11 13" id="KW-1133">Transmembrane helix</keyword>
<dbReference type="NCBIfam" id="TIGR01982">
    <property type="entry name" value="UbiB"/>
    <property type="match status" value="1"/>
</dbReference>
<keyword evidence="15" id="KW-0830">Ubiquinone</keyword>
<comment type="similarity">
    <text evidence="2">Belongs to the protein kinase superfamily. ADCK protein kinase family.</text>
</comment>
<dbReference type="Pfam" id="PF03109">
    <property type="entry name" value="ABC1"/>
    <property type="match status" value="1"/>
</dbReference>
<evidence type="ECO:0000256" key="7">
    <source>
        <dbReference type="ARBA" id="ARBA00022692"/>
    </source>
</evidence>
<evidence type="ECO:0000256" key="3">
    <source>
        <dbReference type="ARBA" id="ARBA00022475"/>
    </source>
</evidence>
<comment type="similarity">
    <text evidence="13">Belongs to the ABC1 family. UbiB subfamily.</text>
</comment>
<keyword evidence="4" id="KW-0997">Cell inner membrane</keyword>
<dbReference type="SUPFAM" id="SSF56112">
    <property type="entry name" value="Protein kinase-like (PK-like)"/>
    <property type="match status" value="1"/>
</dbReference>
<comment type="pathway">
    <text evidence="1 13">Cofactor biosynthesis; ubiquinone biosynthesis [regulation].</text>
</comment>
<evidence type="ECO:0000256" key="13">
    <source>
        <dbReference type="HAMAP-Rule" id="MF_00414"/>
    </source>
</evidence>
<feature type="binding site" evidence="13">
    <location>
        <position position="148"/>
    </location>
    <ligand>
        <name>ATP</name>
        <dbReference type="ChEBI" id="CHEBI:30616"/>
    </ligand>
</feature>
<evidence type="ECO:0000256" key="12">
    <source>
        <dbReference type="ARBA" id="ARBA00023136"/>
    </source>
</evidence>
<dbReference type="PANTHER" id="PTHR10566:SF113">
    <property type="entry name" value="PROTEIN ACTIVITY OF BC1 COMPLEX KINASE 7, CHLOROPLASTIC"/>
    <property type="match status" value="1"/>
</dbReference>
<evidence type="ECO:0000256" key="5">
    <source>
        <dbReference type="ARBA" id="ARBA00022679"/>
    </source>
</evidence>
<dbReference type="NCBIfam" id="NF003404">
    <property type="entry name" value="PRK04750.1"/>
    <property type="match status" value="1"/>
</dbReference>
<evidence type="ECO:0000256" key="2">
    <source>
        <dbReference type="ARBA" id="ARBA00009670"/>
    </source>
</evidence>
<keyword evidence="12 13" id="KW-0472">Membrane</keyword>
<evidence type="ECO:0000256" key="4">
    <source>
        <dbReference type="ARBA" id="ARBA00022519"/>
    </source>
</evidence>
<dbReference type="InterPro" id="IPR011009">
    <property type="entry name" value="Kinase-like_dom_sf"/>
</dbReference>